<dbReference type="Gene3D" id="1.10.1400.10">
    <property type="match status" value="1"/>
</dbReference>
<comment type="similarity">
    <text evidence="1">Belongs to the peptidase S45 family.</text>
</comment>
<dbReference type="InterPro" id="IPR002692">
    <property type="entry name" value="S45"/>
</dbReference>
<dbReference type="GeneID" id="68097329"/>
<evidence type="ECO:0000256" key="4">
    <source>
        <dbReference type="SAM" id="Phobius"/>
    </source>
</evidence>
<dbReference type="Pfam" id="PF01804">
    <property type="entry name" value="Penicil_amidase"/>
    <property type="match status" value="1"/>
</dbReference>
<accession>A0AA88KJ50</accession>
<dbReference type="PANTHER" id="PTHR34218:SF4">
    <property type="entry name" value="ACYL-HOMOSERINE LACTONE ACYLASE QUIP"/>
    <property type="match status" value="1"/>
</dbReference>
<organism evidence="5 6">
    <name type="scientific">Naegleria lovaniensis</name>
    <name type="common">Amoeba</name>
    <dbReference type="NCBI Taxonomy" id="51637"/>
    <lineage>
        <taxon>Eukaryota</taxon>
        <taxon>Discoba</taxon>
        <taxon>Heterolobosea</taxon>
        <taxon>Tetramitia</taxon>
        <taxon>Eutetramitia</taxon>
        <taxon>Vahlkampfiidae</taxon>
        <taxon>Naegleria</taxon>
    </lineage>
</organism>
<dbReference type="AlphaFoldDB" id="A0AA88KJ50"/>
<name>A0AA88KJ50_NAELO</name>
<dbReference type="SUPFAM" id="SSF56235">
    <property type="entry name" value="N-terminal nucleophile aminohydrolases (Ntn hydrolases)"/>
    <property type="match status" value="1"/>
</dbReference>
<dbReference type="InterPro" id="IPR029055">
    <property type="entry name" value="Ntn_hydrolases_N"/>
</dbReference>
<dbReference type="Proteomes" id="UP000816034">
    <property type="component" value="Unassembled WGS sequence"/>
</dbReference>
<keyword evidence="2" id="KW-0378">Hydrolase</keyword>
<reference evidence="5 6" key="1">
    <citation type="journal article" date="2018" name="BMC Genomics">
        <title>The genome of Naegleria lovaniensis, the basis for a comparative approach to unravel pathogenicity factors of the human pathogenic amoeba N. fowleri.</title>
        <authorList>
            <person name="Liechti N."/>
            <person name="Schurch N."/>
            <person name="Bruggmann R."/>
            <person name="Wittwer M."/>
        </authorList>
    </citation>
    <scope>NUCLEOTIDE SEQUENCE [LARGE SCALE GENOMIC DNA]</scope>
    <source>
        <strain evidence="5 6">ATCC 30569</strain>
    </source>
</reference>
<comment type="caution">
    <text evidence="5">The sequence shown here is derived from an EMBL/GenBank/DDBJ whole genome shotgun (WGS) entry which is preliminary data.</text>
</comment>
<feature type="transmembrane region" description="Helical" evidence="4">
    <location>
        <begin position="100"/>
        <end position="125"/>
    </location>
</feature>
<dbReference type="InterPro" id="IPR023343">
    <property type="entry name" value="Penicillin_amidase_dom1"/>
</dbReference>
<keyword evidence="4" id="KW-1133">Transmembrane helix</keyword>
<keyword evidence="4" id="KW-0472">Membrane</keyword>
<feature type="transmembrane region" description="Helical" evidence="4">
    <location>
        <begin position="12"/>
        <end position="32"/>
    </location>
</feature>
<sequence length="1001" mass="111776">MAWLHYKLYRPYALCLVFLILINLFLWFYPVVDAGTVFRLCPGYWALVFLLTIPLFLAFPVIVYTIYAVKYFKIPAVEQAALPGEVQASKTTFEYLKITGFVLLAILTVLATCMCLIMTAVAASYHNSHVSLVQDTVSIVEGAVVKGDKIVIERDNEGFTHIQGSDIEDVAFGLGFTHARDRLFQMDYYRRIARGQLAEVAGVRALNCDKYMRTLGLYQSGQANYETLSDDTKTFLTRYTAGVNYYKGRYGQSNKAFETTVLSYTISDWSVYDSMAVLKLWQLLNSGNANLEMLRFYLATVKGLSVDRVMDLVPMTPLNSSFASFSPQDLDTPTELSNGYIQQEYASLQQDLVKNAALQNSVGVKTPKSTSTSYTVPSYSNIDELFAYFDPVTTLIKHNSDWFGAGGFMFGTALYPDATSAYVSSRGEGFRTQLPNPAYVAHLKLKSAAKTLSTMGPTIPGIPGLLEGRSGLGAWTISTMYADCMDWYIVYNVTSNPLYYYANGGTYNYTYREEKINVKGQTEPVTFTVRNTIYGPIMTDLLPDSLKYGNIQMALQWSSNVDTDNTMDWFTGAWQTLTLDDFNALTANKFNNPPMNMLTYFRSAYAVYFGVGRLPQRRTGHSGLFPALADGSAAWLGWNTPIVNARAFFAKKKYFVSANNKPVSIGYRYNFGYDFPTSYRARRLNDLISAFYPSGTIVPVLEENIKAMIRDRVSVYFSEDLKPLLAKAADKLSDTDMATSLKSWTGSFEPNSFEPLIAQKWYYELSRVAAADTGVAYWDNPVFIQNVFLPNYVYNKNGTIVTADTVSSATQQRNIQACVLALSTIYKVTATANDQTACDDFAAQALAKVVKQYGRTRLNSVYPKQWSHYMSENTNINCVCARDSYALGGGEFTVLQSAPIRPTMQLDSTQTSGMNENSSPPFYSNQGFYFEQYAYLGPNSAAATNQYIPKMNVAGGITGHQWDKGIYDTFQGMVIERGEYLQALLSSYSVASSQTLQQVQV</sequence>
<evidence type="ECO:0008006" key="7">
    <source>
        <dbReference type="Google" id="ProtNLM"/>
    </source>
</evidence>
<dbReference type="RefSeq" id="XP_044548586.1">
    <property type="nucleotide sequence ID" value="XM_044694561.1"/>
</dbReference>
<evidence type="ECO:0000256" key="2">
    <source>
        <dbReference type="ARBA" id="ARBA00022801"/>
    </source>
</evidence>
<keyword evidence="3" id="KW-0865">Zymogen</keyword>
<keyword evidence="6" id="KW-1185">Reference proteome</keyword>
<dbReference type="EMBL" id="PYSW02000022">
    <property type="protein sequence ID" value="KAG2382907.1"/>
    <property type="molecule type" value="Genomic_DNA"/>
</dbReference>
<dbReference type="GO" id="GO:0017000">
    <property type="term" value="P:antibiotic biosynthetic process"/>
    <property type="evidence" value="ECO:0007669"/>
    <property type="project" value="InterPro"/>
</dbReference>
<evidence type="ECO:0000313" key="6">
    <source>
        <dbReference type="Proteomes" id="UP000816034"/>
    </source>
</evidence>
<protein>
    <recommendedName>
        <fullName evidence="7">Penicillin amidase</fullName>
    </recommendedName>
</protein>
<dbReference type="Gene3D" id="2.30.120.10">
    <property type="match status" value="1"/>
</dbReference>
<evidence type="ECO:0000256" key="1">
    <source>
        <dbReference type="ARBA" id="ARBA00006586"/>
    </source>
</evidence>
<evidence type="ECO:0000313" key="5">
    <source>
        <dbReference type="EMBL" id="KAG2382907.1"/>
    </source>
</evidence>
<dbReference type="PANTHER" id="PTHR34218">
    <property type="entry name" value="PEPTIDASE S45 PENICILLIN AMIDASE"/>
    <property type="match status" value="1"/>
</dbReference>
<dbReference type="InterPro" id="IPR043146">
    <property type="entry name" value="Penicillin_amidase_N_B-knob"/>
</dbReference>
<dbReference type="InterPro" id="IPR043147">
    <property type="entry name" value="Penicillin_amidase_A-knob"/>
</dbReference>
<dbReference type="GO" id="GO:0016811">
    <property type="term" value="F:hydrolase activity, acting on carbon-nitrogen (but not peptide) bonds, in linear amides"/>
    <property type="evidence" value="ECO:0007669"/>
    <property type="project" value="InterPro"/>
</dbReference>
<evidence type="ECO:0000256" key="3">
    <source>
        <dbReference type="ARBA" id="ARBA00023145"/>
    </source>
</evidence>
<dbReference type="Gene3D" id="1.10.439.10">
    <property type="entry name" value="Penicillin Amidohydrolase, domain 1"/>
    <property type="match status" value="1"/>
</dbReference>
<feature type="transmembrane region" description="Helical" evidence="4">
    <location>
        <begin position="44"/>
        <end position="67"/>
    </location>
</feature>
<proteinExistence type="inferred from homology"/>
<gene>
    <name evidence="5" type="ORF">C9374_004874</name>
</gene>
<dbReference type="Gene3D" id="3.60.20.10">
    <property type="entry name" value="Glutamine Phosphoribosylpyrophosphate, subunit 1, domain 1"/>
    <property type="match status" value="1"/>
</dbReference>
<keyword evidence="4" id="KW-0812">Transmembrane</keyword>